<keyword evidence="3" id="KW-0238">DNA-binding</keyword>
<reference evidence="6 7" key="1">
    <citation type="journal article" date="2006" name="Nat. Biotechnol.">
        <title>Complete genome of the mutualistic, N2-fixing grass endophyte Azoarcus sp. strain BH72.</title>
        <authorList>
            <person name="Krause A."/>
            <person name="Ramakumar A."/>
            <person name="Bartels D."/>
            <person name="Battistoni F."/>
            <person name="Bekel T."/>
            <person name="Boch J."/>
            <person name="Boehm M."/>
            <person name="Friedrich F."/>
            <person name="Hurek T."/>
            <person name="Krause L."/>
            <person name="Linke B."/>
            <person name="McHardy A.C."/>
            <person name="Sarkar A."/>
            <person name="Schneiker S."/>
            <person name="Syed A.A."/>
            <person name="Thauer R."/>
            <person name="Vorhoelter F.-J."/>
            <person name="Weidner S."/>
            <person name="Puehler A."/>
            <person name="Reinhold-Hurek B."/>
            <person name="Kaiser O."/>
            <person name="Goesmann A."/>
        </authorList>
    </citation>
    <scope>NUCLEOTIDE SEQUENCE [LARGE SCALE GENOMIC DNA]</scope>
    <source>
        <strain evidence="6 7">BH72</strain>
    </source>
</reference>
<dbReference type="PROSITE" id="PS50931">
    <property type="entry name" value="HTH_LYSR"/>
    <property type="match status" value="1"/>
</dbReference>
<dbReference type="Gene3D" id="3.40.190.290">
    <property type="match status" value="1"/>
</dbReference>
<protein>
    <submittedName>
        <fullName evidence="6">Transcriptional regulator</fullName>
    </submittedName>
</protein>
<dbReference type="GO" id="GO:0043565">
    <property type="term" value="F:sequence-specific DNA binding"/>
    <property type="evidence" value="ECO:0007669"/>
    <property type="project" value="TreeGrafter"/>
</dbReference>
<dbReference type="Proteomes" id="UP000002588">
    <property type="component" value="Chromosome"/>
</dbReference>
<comment type="similarity">
    <text evidence="1">Belongs to the LysR transcriptional regulatory family.</text>
</comment>
<dbReference type="CDD" id="cd08471">
    <property type="entry name" value="PBP2_CrgA_like_2"/>
    <property type="match status" value="1"/>
</dbReference>
<evidence type="ECO:0000313" key="6">
    <source>
        <dbReference type="EMBL" id="CAL92730.1"/>
    </source>
</evidence>
<dbReference type="EMBL" id="AM406670">
    <property type="protein sequence ID" value="CAL92730.1"/>
    <property type="molecule type" value="Genomic_DNA"/>
</dbReference>
<dbReference type="InterPro" id="IPR000847">
    <property type="entry name" value="LysR_HTH_N"/>
</dbReference>
<evidence type="ECO:0000259" key="5">
    <source>
        <dbReference type="PROSITE" id="PS50931"/>
    </source>
</evidence>
<dbReference type="KEGG" id="azo:azo0112"/>
<keyword evidence="7" id="KW-1185">Reference proteome</keyword>
<dbReference type="InterPro" id="IPR036388">
    <property type="entry name" value="WH-like_DNA-bd_sf"/>
</dbReference>
<evidence type="ECO:0000256" key="3">
    <source>
        <dbReference type="ARBA" id="ARBA00023125"/>
    </source>
</evidence>
<dbReference type="Pfam" id="PF03466">
    <property type="entry name" value="LysR_substrate"/>
    <property type="match status" value="1"/>
</dbReference>
<dbReference type="PANTHER" id="PTHR30537:SF5">
    <property type="entry name" value="HTH-TYPE TRANSCRIPTIONAL ACTIVATOR TTDR-RELATED"/>
    <property type="match status" value="1"/>
</dbReference>
<dbReference type="GO" id="GO:0006351">
    <property type="term" value="P:DNA-templated transcription"/>
    <property type="evidence" value="ECO:0007669"/>
    <property type="project" value="TreeGrafter"/>
</dbReference>
<keyword evidence="4" id="KW-0804">Transcription</keyword>
<dbReference type="Gene3D" id="1.10.10.10">
    <property type="entry name" value="Winged helix-like DNA-binding domain superfamily/Winged helix DNA-binding domain"/>
    <property type="match status" value="1"/>
</dbReference>
<sequence length="298" mass="32517">MDKLKAMQIAVAIADSGSLTAAADSLDISLPVVVRTLAALEAGLGVRLFNRSTRRLSLTDEGRDYLARCRQILADIHDAEAALASDAVVPSGRVVVTAPVMFGQQHVAPALTRFVQHYGQMRVELRLHDRVVNLLEEHIDVAVRIGAIEDQSLVAHALGTLRRIVVAAPAYLAARGTPQHPRELAAHECIVFNGNSAGWWRFIDDGHEFGMTVDGRLTYNHVAPALDACRAGMGLGTFIAYQIADDLHAGRLLPVLEAFELPPRPVHVAFPHARLLPTRTRVLVDWLRRDLGEQLAAL</sequence>
<dbReference type="SUPFAM" id="SSF46785">
    <property type="entry name" value="Winged helix' DNA-binding domain"/>
    <property type="match status" value="1"/>
</dbReference>
<dbReference type="SUPFAM" id="SSF53850">
    <property type="entry name" value="Periplasmic binding protein-like II"/>
    <property type="match status" value="1"/>
</dbReference>
<organism evidence="6 7">
    <name type="scientific">Azoarcus sp. (strain BH72)</name>
    <dbReference type="NCBI Taxonomy" id="418699"/>
    <lineage>
        <taxon>Bacteria</taxon>
        <taxon>Pseudomonadati</taxon>
        <taxon>Pseudomonadota</taxon>
        <taxon>Betaproteobacteria</taxon>
        <taxon>Rhodocyclales</taxon>
        <taxon>Zoogloeaceae</taxon>
        <taxon>Azoarcus</taxon>
    </lineage>
</organism>
<dbReference type="AlphaFoldDB" id="A1K1M5"/>
<proteinExistence type="inferred from homology"/>
<evidence type="ECO:0000256" key="4">
    <source>
        <dbReference type="ARBA" id="ARBA00023163"/>
    </source>
</evidence>
<gene>
    <name evidence="6" type="primary">gstR1</name>
    <name evidence="6" type="ordered locus">azo0112</name>
</gene>
<feature type="domain" description="HTH lysR-type" evidence="5">
    <location>
        <begin position="1"/>
        <end position="59"/>
    </location>
</feature>
<dbReference type="PANTHER" id="PTHR30537">
    <property type="entry name" value="HTH-TYPE TRANSCRIPTIONAL REGULATOR"/>
    <property type="match status" value="1"/>
</dbReference>
<evidence type="ECO:0000256" key="2">
    <source>
        <dbReference type="ARBA" id="ARBA00023015"/>
    </source>
</evidence>
<dbReference type="STRING" id="62928.azo0112"/>
<dbReference type="FunFam" id="1.10.10.10:FF:000001">
    <property type="entry name" value="LysR family transcriptional regulator"/>
    <property type="match status" value="1"/>
</dbReference>
<accession>A1K1M5</accession>
<dbReference type="HOGENOM" id="CLU_039613_16_4_4"/>
<dbReference type="InterPro" id="IPR005119">
    <property type="entry name" value="LysR_subst-bd"/>
</dbReference>
<evidence type="ECO:0000313" key="7">
    <source>
        <dbReference type="Proteomes" id="UP000002588"/>
    </source>
</evidence>
<dbReference type="RefSeq" id="WP_011763849.1">
    <property type="nucleotide sequence ID" value="NC_008702.1"/>
</dbReference>
<dbReference type="Pfam" id="PF00126">
    <property type="entry name" value="HTH_1"/>
    <property type="match status" value="1"/>
</dbReference>
<evidence type="ECO:0000256" key="1">
    <source>
        <dbReference type="ARBA" id="ARBA00009437"/>
    </source>
</evidence>
<keyword evidence="2" id="KW-0805">Transcription regulation</keyword>
<dbReference type="InterPro" id="IPR036390">
    <property type="entry name" value="WH_DNA-bd_sf"/>
</dbReference>
<name>A1K1M5_AZOSB</name>
<dbReference type="eggNOG" id="COG0583">
    <property type="taxonomic scope" value="Bacteria"/>
</dbReference>
<dbReference type="GO" id="GO:0003700">
    <property type="term" value="F:DNA-binding transcription factor activity"/>
    <property type="evidence" value="ECO:0007669"/>
    <property type="project" value="InterPro"/>
</dbReference>
<dbReference type="InterPro" id="IPR058163">
    <property type="entry name" value="LysR-type_TF_proteobact-type"/>
</dbReference>